<organism evidence="1 2">
    <name type="scientific">Mycena pura</name>
    <dbReference type="NCBI Taxonomy" id="153505"/>
    <lineage>
        <taxon>Eukaryota</taxon>
        <taxon>Fungi</taxon>
        <taxon>Dikarya</taxon>
        <taxon>Basidiomycota</taxon>
        <taxon>Agaricomycotina</taxon>
        <taxon>Agaricomycetes</taxon>
        <taxon>Agaricomycetidae</taxon>
        <taxon>Agaricales</taxon>
        <taxon>Marasmiineae</taxon>
        <taxon>Mycenaceae</taxon>
        <taxon>Mycena</taxon>
    </lineage>
</organism>
<evidence type="ECO:0000313" key="1">
    <source>
        <dbReference type="EMBL" id="KAJ7209734.1"/>
    </source>
</evidence>
<comment type="caution">
    <text evidence="1">The sequence shown here is derived from an EMBL/GenBank/DDBJ whole genome shotgun (WGS) entry which is preliminary data.</text>
</comment>
<protein>
    <submittedName>
        <fullName evidence="1">Uncharacterized protein</fullName>
    </submittedName>
</protein>
<dbReference type="EMBL" id="JARJCW010000030">
    <property type="protein sequence ID" value="KAJ7209734.1"/>
    <property type="molecule type" value="Genomic_DNA"/>
</dbReference>
<sequence length="149" mass="16793">MTLVQFVIAVVKHFSAKALREPECHHNSIPETQYQNELCRAAWKVTGGHGIWLSHEYGTSSPAGRIWLSHEYGTSSPAGRIDFYVRDLHNWGIEVLRQGDRIEEHLRRFSPGGAYHTSIQKGTMKECGILDFTISDCDLKALEEGLLLA</sequence>
<name>A0AAD6VHK5_9AGAR</name>
<evidence type="ECO:0000313" key="2">
    <source>
        <dbReference type="Proteomes" id="UP001219525"/>
    </source>
</evidence>
<accession>A0AAD6VHK5</accession>
<reference evidence="1" key="1">
    <citation type="submission" date="2023-03" db="EMBL/GenBank/DDBJ databases">
        <title>Massive genome expansion in bonnet fungi (Mycena s.s.) driven by repeated elements and novel gene families across ecological guilds.</title>
        <authorList>
            <consortium name="Lawrence Berkeley National Laboratory"/>
            <person name="Harder C.B."/>
            <person name="Miyauchi S."/>
            <person name="Viragh M."/>
            <person name="Kuo A."/>
            <person name="Thoen E."/>
            <person name="Andreopoulos B."/>
            <person name="Lu D."/>
            <person name="Skrede I."/>
            <person name="Drula E."/>
            <person name="Henrissat B."/>
            <person name="Morin E."/>
            <person name="Kohler A."/>
            <person name="Barry K."/>
            <person name="LaButti K."/>
            <person name="Morin E."/>
            <person name="Salamov A."/>
            <person name="Lipzen A."/>
            <person name="Mereny Z."/>
            <person name="Hegedus B."/>
            <person name="Baldrian P."/>
            <person name="Stursova M."/>
            <person name="Weitz H."/>
            <person name="Taylor A."/>
            <person name="Grigoriev I.V."/>
            <person name="Nagy L.G."/>
            <person name="Martin F."/>
            <person name="Kauserud H."/>
        </authorList>
    </citation>
    <scope>NUCLEOTIDE SEQUENCE</scope>
    <source>
        <strain evidence="1">9144</strain>
    </source>
</reference>
<keyword evidence="2" id="KW-1185">Reference proteome</keyword>
<dbReference type="Proteomes" id="UP001219525">
    <property type="component" value="Unassembled WGS sequence"/>
</dbReference>
<dbReference type="AlphaFoldDB" id="A0AAD6VHK5"/>
<gene>
    <name evidence="1" type="ORF">GGX14DRAFT_452922</name>
</gene>
<proteinExistence type="predicted"/>